<evidence type="ECO:0000313" key="9">
    <source>
        <dbReference type="EMBL" id="KIL51844.1"/>
    </source>
</evidence>
<accession>A0A0C2SCZ9</accession>
<organism evidence="9 10">
    <name type="scientific">Jeotgalibacillus soli</name>
    <dbReference type="NCBI Taxonomy" id="889306"/>
    <lineage>
        <taxon>Bacteria</taxon>
        <taxon>Bacillati</taxon>
        <taxon>Bacillota</taxon>
        <taxon>Bacilli</taxon>
        <taxon>Bacillales</taxon>
        <taxon>Caryophanaceae</taxon>
        <taxon>Jeotgalibacillus</taxon>
    </lineage>
</organism>
<protein>
    <recommendedName>
        <fullName evidence="8">EamA domain-containing protein</fullName>
    </recommendedName>
</protein>
<dbReference type="InterPro" id="IPR050638">
    <property type="entry name" value="AA-Vitamin_Transporters"/>
</dbReference>
<dbReference type="GO" id="GO:0005886">
    <property type="term" value="C:plasma membrane"/>
    <property type="evidence" value="ECO:0007669"/>
    <property type="project" value="UniProtKB-SubCell"/>
</dbReference>
<evidence type="ECO:0000259" key="8">
    <source>
        <dbReference type="Pfam" id="PF00892"/>
    </source>
</evidence>
<dbReference type="OrthoDB" id="4529062at2"/>
<dbReference type="RefSeq" id="WP_052474433.1">
    <property type="nucleotide sequence ID" value="NZ_JXRP01000006.1"/>
</dbReference>
<feature type="transmembrane region" description="Helical" evidence="7">
    <location>
        <begin position="270"/>
        <end position="291"/>
    </location>
</feature>
<dbReference type="PATRIC" id="fig|889306.3.peg.218"/>
<comment type="caution">
    <text evidence="9">The sequence shown here is derived from an EMBL/GenBank/DDBJ whole genome shotgun (WGS) entry which is preliminary data.</text>
</comment>
<feature type="transmembrane region" description="Helical" evidence="7">
    <location>
        <begin position="7"/>
        <end position="28"/>
    </location>
</feature>
<feature type="transmembrane region" description="Helical" evidence="7">
    <location>
        <begin position="181"/>
        <end position="201"/>
    </location>
</feature>
<comment type="similarity">
    <text evidence="2">Belongs to the EamA transporter family.</text>
</comment>
<dbReference type="InterPro" id="IPR000620">
    <property type="entry name" value="EamA_dom"/>
</dbReference>
<keyword evidence="4 7" id="KW-0812">Transmembrane</keyword>
<feature type="domain" description="EamA" evidence="8">
    <location>
        <begin position="6"/>
        <end position="138"/>
    </location>
</feature>
<evidence type="ECO:0000256" key="2">
    <source>
        <dbReference type="ARBA" id="ARBA00007362"/>
    </source>
</evidence>
<evidence type="ECO:0000313" key="10">
    <source>
        <dbReference type="Proteomes" id="UP000031938"/>
    </source>
</evidence>
<feature type="domain" description="EamA" evidence="8">
    <location>
        <begin position="150"/>
        <end position="285"/>
    </location>
</feature>
<dbReference type="AlphaFoldDB" id="A0A0C2SCZ9"/>
<keyword evidence="3" id="KW-1003">Cell membrane</keyword>
<keyword evidence="10" id="KW-1185">Reference proteome</keyword>
<evidence type="ECO:0000256" key="4">
    <source>
        <dbReference type="ARBA" id="ARBA00022692"/>
    </source>
</evidence>
<proteinExistence type="inferred from homology"/>
<evidence type="ECO:0000256" key="1">
    <source>
        <dbReference type="ARBA" id="ARBA00004651"/>
    </source>
</evidence>
<dbReference type="Pfam" id="PF00892">
    <property type="entry name" value="EamA"/>
    <property type="match status" value="2"/>
</dbReference>
<dbReference type="PANTHER" id="PTHR32322">
    <property type="entry name" value="INNER MEMBRANE TRANSPORTER"/>
    <property type="match status" value="1"/>
</dbReference>
<feature type="transmembrane region" description="Helical" evidence="7">
    <location>
        <begin position="246"/>
        <end position="264"/>
    </location>
</feature>
<evidence type="ECO:0000256" key="7">
    <source>
        <dbReference type="SAM" id="Phobius"/>
    </source>
</evidence>
<feature type="transmembrane region" description="Helical" evidence="7">
    <location>
        <begin position="96"/>
        <end position="115"/>
    </location>
</feature>
<reference evidence="9 10" key="1">
    <citation type="submission" date="2015-01" db="EMBL/GenBank/DDBJ databases">
        <title>Genome sequencing of Jeotgalibacillus soli.</title>
        <authorList>
            <person name="Goh K.M."/>
            <person name="Chan K.-G."/>
            <person name="Yaakop A.S."/>
            <person name="Ee R."/>
            <person name="Gan H.M."/>
            <person name="Chan C.S."/>
        </authorList>
    </citation>
    <scope>NUCLEOTIDE SEQUENCE [LARGE SCALE GENOMIC DNA]</scope>
    <source>
        <strain evidence="9 10">P9</strain>
    </source>
</reference>
<keyword evidence="5 7" id="KW-1133">Transmembrane helix</keyword>
<keyword evidence="6 7" id="KW-0472">Membrane</keyword>
<sequence length="307" mass="33396">MNRSFVYFLLVAVMVTWGLNVVALKVLVEQFEPVTMTALRIFTAGMAVIVVLLISKSWRWLSLRELKMISFISLFNIVAHHYFLSVGLTETSAVNGGLILGLLPILTAIAAILFLRARLTPIKLAGILVAFVGVSFVVIAGGQGGFQVAKGDIFIFLSAITQAVSFVLIKKTSPNIDIRLMTGWMMIIGSACLMVISLSLEPNGFASMQTGEWHHYVVFFGSAIIATAVGHMFYNYAIRLIGPSESAVFTNLNPFFALIGAALLLNESIYIEQIMGFVLVAIGVVGGSGAVDHWRSTRQIKYGVVKK</sequence>
<dbReference type="SUPFAM" id="SSF103481">
    <property type="entry name" value="Multidrug resistance efflux transporter EmrE"/>
    <property type="match status" value="2"/>
</dbReference>
<dbReference type="InterPro" id="IPR037185">
    <property type="entry name" value="EmrE-like"/>
</dbReference>
<evidence type="ECO:0000256" key="5">
    <source>
        <dbReference type="ARBA" id="ARBA00022989"/>
    </source>
</evidence>
<feature type="transmembrane region" description="Helical" evidence="7">
    <location>
        <begin position="153"/>
        <end position="169"/>
    </location>
</feature>
<feature type="transmembrane region" description="Helical" evidence="7">
    <location>
        <begin position="66"/>
        <end position="84"/>
    </location>
</feature>
<feature type="transmembrane region" description="Helical" evidence="7">
    <location>
        <begin position="34"/>
        <end position="54"/>
    </location>
</feature>
<evidence type="ECO:0000256" key="3">
    <source>
        <dbReference type="ARBA" id="ARBA00022475"/>
    </source>
</evidence>
<dbReference type="PANTHER" id="PTHR32322:SF18">
    <property type="entry name" value="S-ADENOSYLMETHIONINE_S-ADENOSYLHOMOCYSTEINE TRANSPORTER"/>
    <property type="match status" value="1"/>
</dbReference>
<dbReference type="EMBL" id="JXRP01000006">
    <property type="protein sequence ID" value="KIL51844.1"/>
    <property type="molecule type" value="Genomic_DNA"/>
</dbReference>
<gene>
    <name evidence="9" type="ORF">KP78_02140</name>
</gene>
<dbReference type="Proteomes" id="UP000031938">
    <property type="component" value="Unassembled WGS sequence"/>
</dbReference>
<comment type="subcellular location">
    <subcellularLocation>
        <location evidence="1">Cell membrane</location>
        <topology evidence="1">Multi-pass membrane protein</topology>
    </subcellularLocation>
</comment>
<feature type="transmembrane region" description="Helical" evidence="7">
    <location>
        <begin position="122"/>
        <end position="141"/>
    </location>
</feature>
<dbReference type="STRING" id="889306.KP78_02140"/>
<name>A0A0C2SCZ9_9BACL</name>
<evidence type="ECO:0000256" key="6">
    <source>
        <dbReference type="ARBA" id="ARBA00023136"/>
    </source>
</evidence>
<feature type="transmembrane region" description="Helical" evidence="7">
    <location>
        <begin position="213"/>
        <end position="234"/>
    </location>
</feature>